<organism evidence="2 3">
    <name type="scientific">Araneus ventricosus</name>
    <name type="common">Orbweaver spider</name>
    <name type="synonym">Epeira ventricosa</name>
    <dbReference type="NCBI Taxonomy" id="182803"/>
    <lineage>
        <taxon>Eukaryota</taxon>
        <taxon>Metazoa</taxon>
        <taxon>Ecdysozoa</taxon>
        <taxon>Arthropoda</taxon>
        <taxon>Chelicerata</taxon>
        <taxon>Arachnida</taxon>
        <taxon>Araneae</taxon>
        <taxon>Araneomorphae</taxon>
        <taxon>Entelegynae</taxon>
        <taxon>Araneoidea</taxon>
        <taxon>Araneidae</taxon>
        <taxon>Araneus</taxon>
    </lineage>
</organism>
<dbReference type="GO" id="GO:0003824">
    <property type="term" value="F:catalytic activity"/>
    <property type="evidence" value="ECO:0007669"/>
    <property type="project" value="InterPro"/>
</dbReference>
<dbReference type="InterPro" id="IPR005135">
    <property type="entry name" value="Endo/exonuclease/phosphatase"/>
</dbReference>
<keyword evidence="3" id="KW-1185">Reference proteome</keyword>
<dbReference type="SUPFAM" id="SSF56219">
    <property type="entry name" value="DNase I-like"/>
    <property type="match status" value="1"/>
</dbReference>
<sequence>MQRAKDQRTSLACVQEMYEIDERPVGLSAHHKLLHSERGKLKAGIIVFNPNIQAMKVFSSANVIGVTNQVRKRSILVMSVYCPPSEEIETLLQQIDQCLCIPHDGTIIAGDFNAKSPVWSSKIEDDRGKELVDFALSRRLAIVNENSPPTFDGSRGTSWIDVTLCDAPMIEHIFKW</sequence>
<reference evidence="2 3" key="1">
    <citation type="journal article" date="2019" name="Sci. Rep.">
        <title>Orb-weaving spider Araneus ventricosus genome elucidates the spidroin gene catalogue.</title>
        <authorList>
            <person name="Kono N."/>
            <person name="Nakamura H."/>
            <person name="Ohtoshi R."/>
            <person name="Moran D.A.P."/>
            <person name="Shinohara A."/>
            <person name="Yoshida Y."/>
            <person name="Fujiwara M."/>
            <person name="Mori M."/>
            <person name="Tomita M."/>
            <person name="Arakawa K."/>
        </authorList>
    </citation>
    <scope>NUCLEOTIDE SEQUENCE [LARGE SCALE GENOMIC DNA]</scope>
</reference>
<name>A0A4Y2WK40_ARAVE</name>
<dbReference type="InterPro" id="IPR036691">
    <property type="entry name" value="Endo/exonu/phosph_ase_sf"/>
</dbReference>
<accession>A0A4Y2WK40</accession>
<protein>
    <recommendedName>
        <fullName evidence="1">Endonuclease/exonuclease/phosphatase domain-containing protein</fullName>
    </recommendedName>
</protein>
<dbReference type="Gene3D" id="3.60.10.10">
    <property type="entry name" value="Endonuclease/exonuclease/phosphatase"/>
    <property type="match status" value="1"/>
</dbReference>
<evidence type="ECO:0000313" key="2">
    <source>
        <dbReference type="EMBL" id="GBO36954.1"/>
    </source>
</evidence>
<dbReference type="OrthoDB" id="6437038at2759"/>
<proteinExistence type="predicted"/>
<comment type="caution">
    <text evidence="2">The sequence shown here is derived from an EMBL/GenBank/DDBJ whole genome shotgun (WGS) entry which is preliminary data.</text>
</comment>
<evidence type="ECO:0000259" key="1">
    <source>
        <dbReference type="Pfam" id="PF14529"/>
    </source>
</evidence>
<gene>
    <name evidence="2" type="ORF">AVEN_259518_1</name>
</gene>
<feature type="domain" description="Endonuclease/exonuclease/phosphatase" evidence="1">
    <location>
        <begin position="75"/>
        <end position="172"/>
    </location>
</feature>
<dbReference type="EMBL" id="BGPR01061241">
    <property type="protein sequence ID" value="GBO36954.1"/>
    <property type="molecule type" value="Genomic_DNA"/>
</dbReference>
<dbReference type="AlphaFoldDB" id="A0A4Y2WK40"/>
<dbReference type="PANTHER" id="PTHR33273:SF4">
    <property type="entry name" value="ENDONUCLEASE_EXONUCLEASE_PHOSPHATASE DOMAIN-CONTAINING PROTEIN"/>
    <property type="match status" value="1"/>
</dbReference>
<dbReference type="PANTHER" id="PTHR33273">
    <property type="entry name" value="DOMAIN-CONTAINING PROTEIN, PUTATIVE-RELATED"/>
    <property type="match status" value="1"/>
</dbReference>
<evidence type="ECO:0000313" key="3">
    <source>
        <dbReference type="Proteomes" id="UP000499080"/>
    </source>
</evidence>
<dbReference type="Pfam" id="PF14529">
    <property type="entry name" value="Exo_endo_phos_2"/>
    <property type="match status" value="1"/>
</dbReference>
<dbReference type="Proteomes" id="UP000499080">
    <property type="component" value="Unassembled WGS sequence"/>
</dbReference>